<dbReference type="InterPro" id="IPR001926">
    <property type="entry name" value="TrpB-like_PALP"/>
</dbReference>
<dbReference type="Pfam" id="PF00291">
    <property type="entry name" value="PALP"/>
    <property type="match status" value="1"/>
</dbReference>
<keyword evidence="2" id="KW-0663">Pyridoxal phosphate</keyword>
<name>A0AA44BCE9_9CLOT</name>
<dbReference type="AlphaFoldDB" id="A0AA44BCE9"/>
<dbReference type="GO" id="GO:1901605">
    <property type="term" value="P:alpha-amino acid metabolic process"/>
    <property type="evidence" value="ECO:0007669"/>
    <property type="project" value="UniProtKB-ARBA"/>
</dbReference>
<evidence type="ECO:0000313" key="5">
    <source>
        <dbReference type="Proteomes" id="UP000449710"/>
    </source>
</evidence>
<keyword evidence="4" id="KW-0456">Lyase</keyword>
<dbReference type="NCBIfam" id="NF006058">
    <property type="entry name" value="PRK08206.1"/>
    <property type="match status" value="1"/>
</dbReference>
<dbReference type="Gene3D" id="3.40.50.1100">
    <property type="match status" value="3"/>
</dbReference>
<dbReference type="NCBIfam" id="TIGR03528">
    <property type="entry name" value="2_3_DAP_am_ly"/>
    <property type="match status" value="1"/>
</dbReference>
<dbReference type="EMBL" id="SUMG01000002">
    <property type="protein sequence ID" value="NBG87299.1"/>
    <property type="molecule type" value="Genomic_DNA"/>
</dbReference>
<evidence type="ECO:0000313" key="4">
    <source>
        <dbReference type="EMBL" id="NBG87299.1"/>
    </source>
</evidence>
<evidence type="ECO:0000256" key="2">
    <source>
        <dbReference type="ARBA" id="ARBA00022898"/>
    </source>
</evidence>
<comment type="cofactor">
    <cofactor evidence="1">
        <name>pyridoxal 5'-phosphate</name>
        <dbReference type="ChEBI" id="CHEBI:597326"/>
    </cofactor>
</comment>
<dbReference type="PANTHER" id="PTHR42937">
    <property type="match status" value="1"/>
</dbReference>
<dbReference type="Proteomes" id="UP000449710">
    <property type="component" value="Unassembled WGS sequence"/>
</dbReference>
<dbReference type="RefSeq" id="WP_160718611.1">
    <property type="nucleotide sequence ID" value="NZ_SUMG01000002.1"/>
</dbReference>
<proteinExistence type="predicted"/>
<dbReference type="InterPro" id="IPR010081">
    <property type="entry name" value="DiNH2opropionate_NH3_lyase"/>
</dbReference>
<evidence type="ECO:0000259" key="3">
    <source>
        <dbReference type="Pfam" id="PF00291"/>
    </source>
</evidence>
<sequence length="401" mass="44326">MMKEIQWISNKREKKKEASSGEFGVKMGKKAKRFHETFPNYGVTPLRELSELSQYLGLSGIYVKDESYRFGLNAFKALGGTYAIGSYIADQLGMDIKDLSYDLLKSKSIKEKIGEITFFTATDGNHGRGIAWAAKELGYQSVVYLPKGSAAERLNSIRDLGAKAYITDRNYDDSVRLAKEEAEKNNGVLIQDTAWEGYEKIPRWIMEGYTTLGYEITEQLKGRELTHVFLQAGVGSMAGALTGFFTDYYQGENSPKIIIVEPDKADCVFKTAGARDGSLQQVTGDLDTIMAGLACGEVSTLGWEILKNHGNHFLSVPDTIAAKGMRILGNPLGEDRRIISGESGGVTLGLVAQVMAREELSDLKKELKLNEASKILCISTEGDTDRDHYRKIVWDGLYSSV</sequence>
<dbReference type="EC" id="4.3.1.15" evidence="4"/>
<dbReference type="GO" id="GO:0008838">
    <property type="term" value="F:diaminopropionate ammonia-lyase activity"/>
    <property type="evidence" value="ECO:0007669"/>
    <property type="project" value="UniProtKB-EC"/>
</dbReference>
<organism evidence="4 5">
    <name type="scientific">Isachenkonia alkalipeptolytica</name>
    <dbReference type="NCBI Taxonomy" id="2565777"/>
    <lineage>
        <taxon>Bacteria</taxon>
        <taxon>Bacillati</taxon>
        <taxon>Bacillota</taxon>
        <taxon>Clostridia</taxon>
        <taxon>Eubacteriales</taxon>
        <taxon>Clostridiaceae</taxon>
        <taxon>Isachenkonia</taxon>
    </lineage>
</organism>
<dbReference type="PANTHER" id="PTHR42937:SF1">
    <property type="entry name" value="DIAMINOPROPIONATE AMMONIA-LYASE"/>
    <property type="match status" value="1"/>
</dbReference>
<reference evidence="4 5" key="1">
    <citation type="submission" date="2019-04" db="EMBL/GenBank/DDBJ databases">
        <title>Isachenkonia alkalipeptolytica gen. nov. sp. nov. a new anaerobic, alkiliphilic organothrophic bacterium capable to reduce synthesized ferrihydrite isolated from a soda lake.</title>
        <authorList>
            <person name="Toshchakov S.V."/>
            <person name="Zavarzina D.G."/>
            <person name="Zhilina T.N."/>
            <person name="Kostrikina N.A."/>
            <person name="Kublanov I.V."/>
        </authorList>
    </citation>
    <scope>NUCLEOTIDE SEQUENCE [LARGE SCALE GENOMIC DNA]</scope>
    <source>
        <strain evidence="4 5">Z-1701</strain>
    </source>
</reference>
<dbReference type="InterPro" id="IPR036052">
    <property type="entry name" value="TrpB-like_PALP_sf"/>
</dbReference>
<keyword evidence="5" id="KW-1185">Reference proteome</keyword>
<comment type="caution">
    <text evidence="4">The sequence shown here is derived from an EMBL/GenBank/DDBJ whole genome shotgun (WGS) entry which is preliminary data.</text>
</comment>
<dbReference type="NCBIfam" id="TIGR01747">
    <property type="entry name" value="diampropi_NH3ly"/>
    <property type="match status" value="1"/>
</dbReference>
<dbReference type="InterPro" id="IPR019871">
    <property type="entry name" value="DiNH2propionate_NH3-lyase_sub"/>
</dbReference>
<evidence type="ECO:0000256" key="1">
    <source>
        <dbReference type="ARBA" id="ARBA00001933"/>
    </source>
</evidence>
<dbReference type="SUPFAM" id="SSF53686">
    <property type="entry name" value="Tryptophan synthase beta subunit-like PLP-dependent enzymes"/>
    <property type="match status" value="1"/>
</dbReference>
<accession>A0AA44BCE9</accession>
<dbReference type="CDD" id="cd00640">
    <property type="entry name" value="Trp-synth-beta_II"/>
    <property type="match status" value="1"/>
</dbReference>
<protein>
    <submittedName>
        <fullName evidence="4">Diaminopropionate ammonia-lyase</fullName>
        <ecNumber evidence="4">4.3.1.15</ecNumber>
    </submittedName>
</protein>
<dbReference type="GO" id="GO:0030170">
    <property type="term" value="F:pyridoxal phosphate binding"/>
    <property type="evidence" value="ECO:0007669"/>
    <property type="project" value="InterPro"/>
</dbReference>
<gene>
    <name evidence="4" type="primary">dpaL</name>
    <name evidence="4" type="ORF">ISALK_02175</name>
</gene>
<feature type="domain" description="Tryptophan synthase beta chain-like PALP" evidence="3">
    <location>
        <begin position="39"/>
        <end position="359"/>
    </location>
</feature>